<feature type="region of interest" description="Disordered" evidence="2">
    <location>
        <begin position="103"/>
        <end position="123"/>
    </location>
</feature>
<protein>
    <submittedName>
        <fullName evidence="3">Uncharacterized protein</fullName>
    </submittedName>
</protein>
<dbReference type="Proteomes" id="UP000008782">
    <property type="component" value="Unassembled WGS sequence"/>
</dbReference>
<organism evidence="4">
    <name type="scientific">Colletotrichum graminicola (strain M1.001 / M2 / FGSC 10212)</name>
    <name type="common">Maize anthracnose fungus</name>
    <name type="synonym">Glomerella graminicola</name>
    <dbReference type="NCBI Taxonomy" id="645133"/>
    <lineage>
        <taxon>Eukaryota</taxon>
        <taxon>Fungi</taxon>
        <taxon>Dikarya</taxon>
        <taxon>Ascomycota</taxon>
        <taxon>Pezizomycotina</taxon>
        <taxon>Sordariomycetes</taxon>
        <taxon>Hypocreomycetidae</taxon>
        <taxon>Glomerellales</taxon>
        <taxon>Glomerellaceae</taxon>
        <taxon>Colletotrichum</taxon>
        <taxon>Colletotrichum graminicola species complex</taxon>
    </lineage>
</organism>
<gene>
    <name evidence="3" type="ORF">GLRG_11761</name>
</gene>
<name>E3R0H8_COLGM</name>
<evidence type="ECO:0000313" key="4">
    <source>
        <dbReference type="Proteomes" id="UP000008782"/>
    </source>
</evidence>
<dbReference type="GeneID" id="24417125"/>
<sequence length="123" mass="13964">MVAVWNSAVRNIKEAQKAFAMLHRGCKANVDSAASERDGLELCVQRYQSSVHWGNEKIMQHIEEAQRQLGLAQERLRKRQEGFSLWGELVGLLEGAELTLKSRIQSLGPNDNDDDEDDREDVK</sequence>
<evidence type="ECO:0000256" key="2">
    <source>
        <dbReference type="SAM" id="MobiDB-lite"/>
    </source>
</evidence>
<feature type="coiled-coil region" evidence="1">
    <location>
        <begin position="55"/>
        <end position="82"/>
    </location>
</feature>
<dbReference type="EMBL" id="GG697446">
    <property type="protein sequence ID" value="EFQ36616.1"/>
    <property type="molecule type" value="Genomic_DNA"/>
</dbReference>
<proteinExistence type="predicted"/>
<dbReference type="AlphaFoldDB" id="E3R0H8"/>
<keyword evidence="1" id="KW-0175">Coiled coil</keyword>
<keyword evidence="4" id="KW-1185">Reference proteome</keyword>
<evidence type="ECO:0000313" key="3">
    <source>
        <dbReference type="EMBL" id="EFQ36616.1"/>
    </source>
</evidence>
<reference evidence="4" key="1">
    <citation type="journal article" date="2012" name="Nat. Genet.">
        <title>Lifestyle transitions in plant pathogenic Colletotrichum fungi deciphered by genome and transcriptome analyses.</title>
        <authorList>
            <person name="O'Connell R.J."/>
            <person name="Thon M.R."/>
            <person name="Hacquard S."/>
            <person name="Amyotte S.G."/>
            <person name="Kleemann J."/>
            <person name="Torres M.F."/>
            <person name="Damm U."/>
            <person name="Buiate E.A."/>
            <person name="Epstein L."/>
            <person name="Alkan N."/>
            <person name="Altmueller J."/>
            <person name="Alvarado-Balderrama L."/>
            <person name="Bauser C.A."/>
            <person name="Becker C."/>
            <person name="Birren B.W."/>
            <person name="Chen Z."/>
            <person name="Choi J."/>
            <person name="Crouch J.A."/>
            <person name="Duvick J.P."/>
            <person name="Farman M.A."/>
            <person name="Gan P."/>
            <person name="Heiman D."/>
            <person name="Henrissat B."/>
            <person name="Howard R.J."/>
            <person name="Kabbage M."/>
            <person name="Koch C."/>
            <person name="Kracher B."/>
            <person name="Kubo Y."/>
            <person name="Law A.D."/>
            <person name="Lebrun M.-H."/>
            <person name="Lee Y.-H."/>
            <person name="Miyara I."/>
            <person name="Moore N."/>
            <person name="Neumann U."/>
            <person name="Nordstroem K."/>
            <person name="Panaccione D.G."/>
            <person name="Panstruga R."/>
            <person name="Place M."/>
            <person name="Proctor R.H."/>
            <person name="Prusky D."/>
            <person name="Rech G."/>
            <person name="Reinhardt R."/>
            <person name="Rollins J.A."/>
            <person name="Rounsley S."/>
            <person name="Schardl C.L."/>
            <person name="Schwartz D.C."/>
            <person name="Shenoy N."/>
            <person name="Shirasu K."/>
            <person name="Sikhakolli U.R."/>
            <person name="Stueber K."/>
            <person name="Sukno S.A."/>
            <person name="Sweigard J.A."/>
            <person name="Takano Y."/>
            <person name="Takahara H."/>
            <person name="Trail F."/>
            <person name="van der Does H.C."/>
            <person name="Voll L.M."/>
            <person name="Will I."/>
            <person name="Young S."/>
            <person name="Zeng Q."/>
            <person name="Zhang J."/>
            <person name="Zhou S."/>
            <person name="Dickman M.B."/>
            <person name="Schulze-Lefert P."/>
            <person name="Ver Loren van Themaat E."/>
            <person name="Ma L.-J."/>
            <person name="Vaillancourt L.J."/>
        </authorList>
    </citation>
    <scope>NUCLEOTIDE SEQUENCE [LARGE SCALE GENOMIC DNA]</scope>
    <source>
        <strain evidence="4">M1.001 / M2 / FGSC 10212</strain>
    </source>
</reference>
<accession>E3R0H8</accession>
<evidence type="ECO:0000256" key="1">
    <source>
        <dbReference type="SAM" id="Coils"/>
    </source>
</evidence>
<dbReference type="HOGENOM" id="CLU_2015092_0_0_1"/>
<feature type="compositionally biased region" description="Acidic residues" evidence="2">
    <location>
        <begin position="111"/>
        <end position="123"/>
    </location>
</feature>
<dbReference type="VEuPathDB" id="FungiDB:GLRG_11761"/>
<dbReference type="RefSeq" id="XP_008100636.1">
    <property type="nucleotide sequence ID" value="XM_008102445.1"/>
</dbReference>